<dbReference type="Pfam" id="PF05978">
    <property type="entry name" value="UNC-93"/>
    <property type="match status" value="1"/>
</dbReference>
<evidence type="ECO:0000313" key="7">
    <source>
        <dbReference type="EMBL" id="GMT23043.1"/>
    </source>
</evidence>
<feature type="transmembrane region" description="Helical" evidence="6">
    <location>
        <begin position="26"/>
        <end position="46"/>
    </location>
</feature>
<keyword evidence="5 6" id="KW-0472">Membrane</keyword>
<dbReference type="InterPro" id="IPR051617">
    <property type="entry name" value="UNC-93-like_regulator"/>
</dbReference>
<dbReference type="PANTHER" id="PTHR23294:SF18">
    <property type="entry name" value="UNC93-LIKE PROTEIN MFSD11"/>
    <property type="match status" value="1"/>
</dbReference>
<keyword evidence="8" id="KW-1185">Reference proteome</keyword>
<name>A0AAV5VUC2_9BILA</name>
<dbReference type="EMBL" id="BTSY01000004">
    <property type="protein sequence ID" value="GMT23043.1"/>
    <property type="molecule type" value="Genomic_DNA"/>
</dbReference>
<gene>
    <name evidence="7" type="ORF">PFISCL1PPCAC_14340</name>
</gene>
<dbReference type="InterPro" id="IPR010291">
    <property type="entry name" value="Ion_channel_UNC-93"/>
</dbReference>
<proteinExistence type="inferred from homology"/>
<feature type="non-terminal residue" evidence="7">
    <location>
        <position position="1"/>
    </location>
</feature>
<keyword evidence="4 6" id="KW-1133">Transmembrane helix</keyword>
<evidence type="ECO:0000256" key="2">
    <source>
        <dbReference type="ARBA" id="ARBA00009172"/>
    </source>
</evidence>
<reference evidence="7" key="1">
    <citation type="submission" date="2023-10" db="EMBL/GenBank/DDBJ databases">
        <title>Genome assembly of Pristionchus species.</title>
        <authorList>
            <person name="Yoshida K."/>
            <person name="Sommer R.J."/>
        </authorList>
    </citation>
    <scope>NUCLEOTIDE SEQUENCE</scope>
    <source>
        <strain evidence="7">RS5133</strain>
    </source>
</reference>
<dbReference type="InterPro" id="IPR036259">
    <property type="entry name" value="MFS_trans_sf"/>
</dbReference>
<dbReference type="GO" id="GO:0016020">
    <property type="term" value="C:membrane"/>
    <property type="evidence" value="ECO:0007669"/>
    <property type="project" value="UniProtKB-SubCell"/>
</dbReference>
<sequence>SAMWISIYPTTLTFSKKLSSHVYLPAYYSIVFGISNMLMGFTISAVSKRVRNFAQMPTLIIGAVSYVTAMLLALLSTPSWATNTPTDAPTPLIEPNPYLPLILAVLFGIGDNCVNTSRTVICALILPEKRSQVFAVSKFHQSLIVSVLLFVSPLISMPMYFGVMIIFTIASVLLYRNVVHGVQKVEDSVKKDKIEQK</sequence>
<protein>
    <recommendedName>
        <fullName evidence="9">Membrane transporter</fullName>
    </recommendedName>
</protein>
<keyword evidence="3 6" id="KW-0812">Transmembrane</keyword>
<feature type="transmembrane region" description="Helical" evidence="6">
    <location>
        <begin position="58"/>
        <end position="81"/>
    </location>
</feature>
<evidence type="ECO:0000256" key="4">
    <source>
        <dbReference type="ARBA" id="ARBA00022989"/>
    </source>
</evidence>
<comment type="caution">
    <text evidence="7">The sequence shown here is derived from an EMBL/GenBank/DDBJ whole genome shotgun (WGS) entry which is preliminary data.</text>
</comment>
<evidence type="ECO:0000256" key="1">
    <source>
        <dbReference type="ARBA" id="ARBA00004141"/>
    </source>
</evidence>
<comment type="subcellular location">
    <subcellularLocation>
        <location evidence="1">Membrane</location>
        <topology evidence="1">Multi-pass membrane protein</topology>
    </subcellularLocation>
</comment>
<organism evidence="7 8">
    <name type="scientific">Pristionchus fissidentatus</name>
    <dbReference type="NCBI Taxonomy" id="1538716"/>
    <lineage>
        <taxon>Eukaryota</taxon>
        <taxon>Metazoa</taxon>
        <taxon>Ecdysozoa</taxon>
        <taxon>Nematoda</taxon>
        <taxon>Chromadorea</taxon>
        <taxon>Rhabditida</taxon>
        <taxon>Rhabditina</taxon>
        <taxon>Diplogasteromorpha</taxon>
        <taxon>Diplogasteroidea</taxon>
        <taxon>Neodiplogasteridae</taxon>
        <taxon>Pristionchus</taxon>
    </lineage>
</organism>
<evidence type="ECO:0000256" key="3">
    <source>
        <dbReference type="ARBA" id="ARBA00022692"/>
    </source>
</evidence>
<dbReference type="Proteomes" id="UP001432322">
    <property type="component" value="Unassembled WGS sequence"/>
</dbReference>
<evidence type="ECO:0000313" key="8">
    <source>
        <dbReference type="Proteomes" id="UP001432322"/>
    </source>
</evidence>
<feature type="non-terminal residue" evidence="7">
    <location>
        <position position="197"/>
    </location>
</feature>
<dbReference type="AlphaFoldDB" id="A0AAV5VUC2"/>
<dbReference type="PANTHER" id="PTHR23294">
    <property type="entry name" value="ET TRANSLATION PRODUCT-RELATED"/>
    <property type="match status" value="1"/>
</dbReference>
<evidence type="ECO:0000256" key="5">
    <source>
        <dbReference type="ARBA" id="ARBA00023136"/>
    </source>
</evidence>
<evidence type="ECO:0008006" key="9">
    <source>
        <dbReference type="Google" id="ProtNLM"/>
    </source>
</evidence>
<comment type="similarity">
    <text evidence="2">Belongs to the unc-93 family.</text>
</comment>
<dbReference type="SUPFAM" id="SSF103473">
    <property type="entry name" value="MFS general substrate transporter"/>
    <property type="match status" value="1"/>
</dbReference>
<accession>A0AAV5VUC2</accession>
<evidence type="ECO:0000256" key="6">
    <source>
        <dbReference type="SAM" id="Phobius"/>
    </source>
</evidence>
<feature type="transmembrane region" description="Helical" evidence="6">
    <location>
        <begin position="157"/>
        <end position="175"/>
    </location>
</feature>